<dbReference type="AlphaFoldDB" id="A0A381XQI3"/>
<reference evidence="1" key="1">
    <citation type="submission" date="2018-05" db="EMBL/GenBank/DDBJ databases">
        <authorList>
            <person name="Lanie J.A."/>
            <person name="Ng W.-L."/>
            <person name="Kazmierczak K.M."/>
            <person name="Andrzejewski T.M."/>
            <person name="Davidsen T.M."/>
            <person name="Wayne K.J."/>
            <person name="Tettelin H."/>
            <person name="Glass J.I."/>
            <person name="Rusch D."/>
            <person name="Podicherti R."/>
            <person name="Tsui H.-C.T."/>
            <person name="Winkler M.E."/>
        </authorList>
    </citation>
    <scope>NUCLEOTIDE SEQUENCE</scope>
</reference>
<sequence>MNEHHTPDPALKFRPDYTWPDEGTERNCPQCESAMQLNENNPAYFGKPWWCPQCQFQFSEEELDK</sequence>
<organism evidence="1">
    <name type="scientific">marine metagenome</name>
    <dbReference type="NCBI Taxonomy" id="408172"/>
    <lineage>
        <taxon>unclassified sequences</taxon>
        <taxon>metagenomes</taxon>
        <taxon>ecological metagenomes</taxon>
    </lineage>
</organism>
<protein>
    <submittedName>
        <fullName evidence="1">Uncharacterized protein</fullName>
    </submittedName>
</protein>
<gene>
    <name evidence="1" type="ORF">METZ01_LOCUS119337</name>
</gene>
<proteinExistence type="predicted"/>
<evidence type="ECO:0000313" key="1">
    <source>
        <dbReference type="EMBL" id="SVA66483.1"/>
    </source>
</evidence>
<name>A0A381XQI3_9ZZZZ</name>
<dbReference type="EMBL" id="UINC01015864">
    <property type="protein sequence ID" value="SVA66483.1"/>
    <property type="molecule type" value="Genomic_DNA"/>
</dbReference>
<accession>A0A381XQI3</accession>